<feature type="transmembrane region" description="Helical" evidence="2">
    <location>
        <begin position="99"/>
        <end position="118"/>
    </location>
</feature>
<name>A0AA39JNC4_9AGAR</name>
<dbReference type="InterPro" id="IPR045339">
    <property type="entry name" value="DUF6534"/>
</dbReference>
<feature type="transmembrane region" description="Helical" evidence="2">
    <location>
        <begin position="167"/>
        <end position="188"/>
    </location>
</feature>
<organism evidence="4 5">
    <name type="scientific">Armillaria borealis</name>
    <dbReference type="NCBI Taxonomy" id="47425"/>
    <lineage>
        <taxon>Eukaryota</taxon>
        <taxon>Fungi</taxon>
        <taxon>Dikarya</taxon>
        <taxon>Basidiomycota</taxon>
        <taxon>Agaricomycotina</taxon>
        <taxon>Agaricomycetes</taxon>
        <taxon>Agaricomycetidae</taxon>
        <taxon>Agaricales</taxon>
        <taxon>Marasmiineae</taxon>
        <taxon>Physalacriaceae</taxon>
        <taxon>Armillaria</taxon>
    </lineage>
</organism>
<dbReference type="AlphaFoldDB" id="A0AA39JNC4"/>
<dbReference type="Pfam" id="PF20152">
    <property type="entry name" value="DUF6534"/>
    <property type="match status" value="1"/>
</dbReference>
<dbReference type="EMBL" id="JAUEPT010000015">
    <property type="protein sequence ID" value="KAK0445926.1"/>
    <property type="molecule type" value="Genomic_DNA"/>
</dbReference>
<feature type="transmembrane region" description="Helical" evidence="2">
    <location>
        <begin position="12"/>
        <end position="32"/>
    </location>
</feature>
<feature type="transmembrane region" description="Helical" evidence="2">
    <location>
        <begin position="125"/>
        <end position="147"/>
    </location>
</feature>
<feature type="region of interest" description="Disordered" evidence="1">
    <location>
        <begin position="321"/>
        <end position="341"/>
    </location>
</feature>
<sequence length="341" mass="38199">MSLRPPTIPSLGDTFGALFVGATIAAILFGTYPNDWSLYRRAIALFWSAEFIRAYRSWRTNVFFNRVLDTVHVALSTHALYYYLINMYRNLLGALEGNIIWSMRLQSLIKFLAVAALFGNSAALLVSIMFTIYVSHLISGAGIFLSYDSYVTPNLASVSTINTPIYTLYSMIIMADLVISLITCYYLHKSRAAMCFSSMADLLLDLIRLVVISGLATSACSLLSLFTVCLSQFEALQRSHEDLQYIMWPKTFIFVAIDFILPRLYINSLLAMFNYRQRHSSNKLVTEHIRHSIPTTLRFAPNTVEDHTIDTSVNLPLADIQGTRSSGKSGISKAEDSTVSV</sequence>
<protein>
    <recommendedName>
        <fullName evidence="3">DUF6534 domain-containing protein</fullName>
    </recommendedName>
</protein>
<keyword evidence="2" id="KW-1133">Transmembrane helix</keyword>
<keyword evidence="2" id="KW-0812">Transmembrane</keyword>
<evidence type="ECO:0000313" key="5">
    <source>
        <dbReference type="Proteomes" id="UP001175226"/>
    </source>
</evidence>
<evidence type="ECO:0000313" key="4">
    <source>
        <dbReference type="EMBL" id="KAK0445926.1"/>
    </source>
</evidence>
<feature type="transmembrane region" description="Helical" evidence="2">
    <location>
        <begin position="253"/>
        <end position="273"/>
    </location>
</feature>
<proteinExistence type="predicted"/>
<feature type="domain" description="DUF6534" evidence="3">
    <location>
        <begin position="174"/>
        <end position="278"/>
    </location>
</feature>
<feature type="transmembrane region" description="Helical" evidence="2">
    <location>
        <begin position="67"/>
        <end position="84"/>
    </location>
</feature>
<evidence type="ECO:0000256" key="2">
    <source>
        <dbReference type="SAM" id="Phobius"/>
    </source>
</evidence>
<comment type="caution">
    <text evidence="4">The sequence shown here is derived from an EMBL/GenBank/DDBJ whole genome shotgun (WGS) entry which is preliminary data.</text>
</comment>
<evidence type="ECO:0000256" key="1">
    <source>
        <dbReference type="SAM" id="MobiDB-lite"/>
    </source>
</evidence>
<evidence type="ECO:0000259" key="3">
    <source>
        <dbReference type="Pfam" id="PF20152"/>
    </source>
</evidence>
<reference evidence="4" key="1">
    <citation type="submission" date="2023-06" db="EMBL/GenBank/DDBJ databases">
        <authorList>
            <consortium name="Lawrence Berkeley National Laboratory"/>
            <person name="Ahrendt S."/>
            <person name="Sahu N."/>
            <person name="Indic B."/>
            <person name="Wong-Bajracharya J."/>
            <person name="Merenyi Z."/>
            <person name="Ke H.-M."/>
            <person name="Monk M."/>
            <person name="Kocsube S."/>
            <person name="Drula E."/>
            <person name="Lipzen A."/>
            <person name="Balint B."/>
            <person name="Henrissat B."/>
            <person name="Andreopoulos B."/>
            <person name="Martin F.M."/>
            <person name="Harder C.B."/>
            <person name="Rigling D."/>
            <person name="Ford K.L."/>
            <person name="Foster G.D."/>
            <person name="Pangilinan J."/>
            <person name="Papanicolaou A."/>
            <person name="Barry K."/>
            <person name="LaButti K."/>
            <person name="Viragh M."/>
            <person name="Koriabine M."/>
            <person name="Yan M."/>
            <person name="Riley R."/>
            <person name="Champramary S."/>
            <person name="Plett K.L."/>
            <person name="Tsai I.J."/>
            <person name="Slot J."/>
            <person name="Sipos G."/>
            <person name="Plett J."/>
            <person name="Nagy L.G."/>
            <person name="Grigoriev I.V."/>
        </authorList>
    </citation>
    <scope>NUCLEOTIDE SEQUENCE</scope>
    <source>
        <strain evidence="4">FPL87.14</strain>
    </source>
</reference>
<feature type="transmembrane region" description="Helical" evidence="2">
    <location>
        <begin position="209"/>
        <end position="233"/>
    </location>
</feature>
<gene>
    <name evidence="4" type="ORF">EV421DRAFT_2034388</name>
</gene>
<dbReference type="Proteomes" id="UP001175226">
    <property type="component" value="Unassembled WGS sequence"/>
</dbReference>
<keyword evidence="2" id="KW-0472">Membrane</keyword>
<accession>A0AA39JNC4</accession>
<keyword evidence="5" id="KW-1185">Reference proteome</keyword>